<dbReference type="SMART" id="SM00360">
    <property type="entry name" value="RRM"/>
    <property type="match status" value="3"/>
</dbReference>
<dbReference type="PROSITE" id="PS50102">
    <property type="entry name" value="RRM"/>
    <property type="match status" value="3"/>
</dbReference>
<dbReference type="RefSeq" id="XP_009020478.1">
    <property type="nucleotide sequence ID" value="XM_009022230.1"/>
</dbReference>
<dbReference type="Gene3D" id="3.30.70.330">
    <property type="match status" value="3"/>
</dbReference>
<dbReference type="KEGG" id="hro:HELRODRAFT_192266"/>
<dbReference type="GO" id="GO:1990904">
    <property type="term" value="C:ribonucleoprotein complex"/>
    <property type="evidence" value="ECO:0000318"/>
    <property type="project" value="GO_Central"/>
</dbReference>
<dbReference type="GO" id="GO:0005634">
    <property type="term" value="C:nucleus"/>
    <property type="evidence" value="ECO:0000318"/>
    <property type="project" value="GO_Central"/>
</dbReference>
<reference evidence="6" key="3">
    <citation type="submission" date="2015-06" db="UniProtKB">
        <authorList>
            <consortium name="EnsemblMetazoa"/>
        </authorList>
    </citation>
    <scope>IDENTIFICATION</scope>
</reference>
<dbReference type="EnsemblMetazoa" id="HelroT192266">
    <property type="protein sequence ID" value="HelroP192266"/>
    <property type="gene ID" value="HelroG192266"/>
</dbReference>
<keyword evidence="1 2" id="KW-0694">RNA-binding</keyword>
<dbReference type="GO" id="GO:0005737">
    <property type="term" value="C:cytoplasm"/>
    <property type="evidence" value="ECO:0000318"/>
    <property type="project" value="GO_Central"/>
</dbReference>
<dbReference type="EMBL" id="AMQM01005028">
    <property type="status" value="NOT_ANNOTATED_CDS"/>
    <property type="molecule type" value="Genomic_DNA"/>
</dbReference>
<dbReference type="Pfam" id="PF00076">
    <property type="entry name" value="RRM_1"/>
    <property type="match status" value="3"/>
</dbReference>
<organism evidence="6 7">
    <name type="scientific">Helobdella robusta</name>
    <name type="common">Californian leech</name>
    <dbReference type="NCBI Taxonomy" id="6412"/>
    <lineage>
        <taxon>Eukaryota</taxon>
        <taxon>Metazoa</taxon>
        <taxon>Spiralia</taxon>
        <taxon>Lophotrochozoa</taxon>
        <taxon>Annelida</taxon>
        <taxon>Clitellata</taxon>
        <taxon>Hirudinea</taxon>
        <taxon>Rhynchobdellida</taxon>
        <taxon>Glossiphoniidae</taxon>
        <taxon>Helobdella</taxon>
    </lineage>
</organism>
<dbReference type="InParanoid" id="T1FTS0"/>
<name>T1FTS0_HELRO</name>
<dbReference type="FunFam" id="3.30.70.330:FF:000034">
    <property type="entry name" value="heterogeneous nuclear ribonucleoprotein M isoform X1"/>
    <property type="match status" value="1"/>
</dbReference>
<dbReference type="Proteomes" id="UP000015101">
    <property type="component" value="Unassembled WGS sequence"/>
</dbReference>
<dbReference type="FunCoup" id="T1FTS0">
    <property type="interactions" value="1607"/>
</dbReference>
<sequence>MSNQNQSVRSASTNSNNSSCTISNVNIVSNSSSSGNNTNPNSNNMNNSSVKDVTKVRLHVSNIPYDLRWQDLKDLFKDKVGSDVCYVEIYEGIDGKSTGAGVIEIKGRELADRAIELLHKTELKNRQIIVREEKEKDRLQYGKLQNPSSSMNHDHMNGVMGGTAVGGAINNATNSISLGLQLLYQLGIDTENITNQIFIANLDYNVTAKKLKDVFIMAGSILQVDLKVDKEGSSRGMATIRYESPIEAVQAITMFNGQYLYERLMNVRMDKMSESSPQFIPNILPAGLKGVGIGLGVGGQPLLNVGHIANAMVLSQLISLTASGGFLNASPLQPSSAGNSLAVVAAAATQQSATNNNHHNYNSYPRNSNIGGPLSSMCPLPPSSRNFNPLQQQNPGALLSNIAQSGVSMDAGSGGSGFNILNELRSYNWPNPNFGFANPRLPNSYHNGGYYSHNSPHHLPHHLPHHHHQQQMYAGGGGGMARQHGDGTTVIVKNLPYSTTWQHLKDRFKEAGDIQYVDIKMENGKSKGIGSVRFSNADTARRAVSILNGTKIDGRQIEVKFEL</sequence>
<dbReference type="PANTHER" id="PTHR23003">
    <property type="entry name" value="RNA RECOGNITION MOTIF RRM DOMAIN CONTAINING PROTEIN"/>
    <property type="match status" value="1"/>
</dbReference>
<reference evidence="7" key="1">
    <citation type="submission" date="2012-12" db="EMBL/GenBank/DDBJ databases">
        <authorList>
            <person name="Hellsten U."/>
            <person name="Grimwood J."/>
            <person name="Chapman J.A."/>
            <person name="Shapiro H."/>
            <person name="Aerts A."/>
            <person name="Otillar R.P."/>
            <person name="Terry A.Y."/>
            <person name="Boore J.L."/>
            <person name="Simakov O."/>
            <person name="Marletaz F."/>
            <person name="Cho S.-J."/>
            <person name="Edsinger-Gonzales E."/>
            <person name="Havlak P."/>
            <person name="Kuo D.-H."/>
            <person name="Larsson T."/>
            <person name="Lv J."/>
            <person name="Arendt D."/>
            <person name="Savage R."/>
            <person name="Osoegawa K."/>
            <person name="de Jong P."/>
            <person name="Lindberg D.R."/>
            <person name="Seaver E.C."/>
            <person name="Weisblat D.A."/>
            <person name="Putnam N.H."/>
            <person name="Grigoriev I.V."/>
            <person name="Rokhsar D.S."/>
        </authorList>
    </citation>
    <scope>NUCLEOTIDE SEQUENCE</scope>
</reference>
<proteinExistence type="predicted"/>
<accession>T1FTS0</accession>
<feature type="compositionally biased region" description="Low complexity" evidence="3">
    <location>
        <begin position="10"/>
        <end position="49"/>
    </location>
</feature>
<evidence type="ECO:0000313" key="7">
    <source>
        <dbReference type="Proteomes" id="UP000015101"/>
    </source>
</evidence>
<evidence type="ECO:0000259" key="4">
    <source>
        <dbReference type="PROSITE" id="PS50102"/>
    </source>
</evidence>
<evidence type="ECO:0000256" key="1">
    <source>
        <dbReference type="ARBA" id="ARBA00022884"/>
    </source>
</evidence>
<dbReference type="STRING" id="6412.T1FTS0"/>
<dbReference type="HOGENOM" id="CLU_019566_1_0_1"/>
<dbReference type="InterPro" id="IPR050374">
    <property type="entry name" value="RRT5_SRSF_SR"/>
</dbReference>
<dbReference type="SUPFAM" id="SSF54928">
    <property type="entry name" value="RNA-binding domain, RBD"/>
    <property type="match status" value="3"/>
</dbReference>
<evidence type="ECO:0000313" key="6">
    <source>
        <dbReference type="EnsemblMetazoa" id="HelroP192266"/>
    </source>
</evidence>
<dbReference type="EMBL" id="KB096785">
    <property type="protein sequence ID" value="ESO01242.1"/>
    <property type="molecule type" value="Genomic_DNA"/>
</dbReference>
<dbReference type="InterPro" id="IPR000504">
    <property type="entry name" value="RRM_dom"/>
</dbReference>
<dbReference type="OrthoDB" id="610462at2759"/>
<evidence type="ECO:0000256" key="3">
    <source>
        <dbReference type="SAM" id="MobiDB-lite"/>
    </source>
</evidence>
<dbReference type="eggNOG" id="KOG0118">
    <property type="taxonomic scope" value="Eukaryota"/>
</dbReference>
<dbReference type="PANTHER" id="PTHR23003:SF3">
    <property type="entry name" value="FI21236P1-RELATED"/>
    <property type="match status" value="1"/>
</dbReference>
<dbReference type="AlphaFoldDB" id="T1FTS0"/>
<dbReference type="GeneID" id="20212217"/>
<dbReference type="CTD" id="20212217"/>
<dbReference type="InterPro" id="IPR012677">
    <property type="entry name" value="Nucleotide-bd_a/b_plait_sf"/>
</dbReference>
<feature type="domain" description="RRM" evidence="4">
    <location>
        <begin position="195"/>
        <end position="272"/>
    </location>
</feature>
<dbReference type="InterPro" id="IPR035979">
    <property type="entry name" value="RBD_domain_sf"/>
</dbReference>
<gene>
    <name evidence="6" type="primary">20212217</name>
    <name evidence="5" type="ORF">HELRODRAFT_192266</name>
</gene>
<feature type="domain" description="RRM" evidence="4">
    <location>
        <begin position="56"/>
        <end position="135"/>
    </location>
</feature>
<reference evidence="5 7" key="2">
    <citation type="journal article" date="2013" name="Nature">
        <title>Insights into bilaterian evolution from three spiralian genomes.</title>
        <authorList>
            <person name="Simakov O."/>
            <person name="Marletaz F."/>
            <person name="Cho S.J."/>
            <person name="Edsinger-Gonzales E."/>
            <person name="Havlak P."/>
            <person name="Hellsten U."/>
            <person name="Kuo D.H."/>
            <person name="Larsson T."/>
            <person name="Lv J."/>
            <person name="Arendt D."/>
            <person name="Savage R."/>
            <person name="Osoegawa K."/>
            <person name="de Jong P."/>
            <person name="Grimwood J."/>
            <person name="Chapman J.A."/>
            <person name="Shapiro H."/>
            <person name="Aerts A."/>
            <person name="Otillar R.P."/>
            <person name="Terry A.Y."/>
            <person name="Boore J.L."/>
            <person name="Grigoriev I.V."/>
            <person name="Lindberg D.R."/>
            <person name="Seaver E.C."/>
            <person name="Weisblat D.A."/>
            <person name="Putnam N.H."/>
            <person name="Rokhsar D.S."/>
        </authorList>
    </citation>
    <scope>NUCLEOTIDE SEQUENCE</scope>
</reference>
<dbReference type="GO" id="GO:0003729">
    <property type="term" value="F:mRNA binding"/>
    <property type="evidence" value="ECO:0000318"/>
    <property type="project" value="GO_Central"/>
</dbReference>
<evidence type="ECO:0000313" key="5">
    <source>
        <dbReference type="EMBL" id="ESO01242.1"/>
    </source>
</evidence>
<feature type="region of interest" description="Disordered" evidence="3">
    <location>
        <begin position="1"/>
        <end position="49"/>
    </location>
</feature>
<evidence type="ECO:0000256" key="2">
    <source>
        <dbReference type="PROSITE-ProRule" id="PRU00176"/>
    </source>
</evidence>
<protein>
    <recommendedName>
        <fullName evidence="4">RRM domain-containing protein</fullName>
    </recommendedName>
</protein>
<feature type="domain" description="RRM" evidence="4">
    <location>
        <begin position="488"/>
        <end position="563"/>
    </location>
</feature>
<keyword evidence="7" id="KW-1185">Reference proteome</keyword>
<dbReference type="OMA" id="GPMNADH"/>